<feature type="domain" description="F5/8 type C" evidence="3">
    <location>
        <begin position="43"/>
        <end position="149"/>
    </location>
</feature>
<organism evidence="4 5">
    <name type="scientific">Candidatus Berkelbacteria bacterium Licking1014_96</name>
    <dbReference type="NCBI Taxonomy" id="2017149"/>
    <lineage>
        <taxon>Bacteria</taxon>
        <taxon>Candidatus Berkelbacteria</taxon>
    </lineage>
</organism>
<dbReference type="AlphaFoldDB" id="A0A554LCK1"/>
<reference evidence="4 5" key="1">
    <citation type="submission" date="2017-07" db="EMBL/GenBank/DDBJ databases">
        <title>Mechanisms for carbon and nitrogen cycling indicate functional differentiation within the Candidate Phyla Radiation.</title>
        <authorList>
            <person name="Danczak R.E."/>
            <person name="Johnston M.D."/>
            <person name="Kenah C."/>
            <person name="Slattery M."/>
            <person name="Wrighton K.C."/>
            <person name="Wilkins M.J."/>
        </authorList>
    </citation>
    <scope>NUCLEOTIDE SEQUENCE [LARGE SCALE GENOMIC DNA]</scope>
    <source>
        <strain evidence="4">Licking1014_96</strain>
    </source>
</reference>
<feature type="compositionally biased region" description="Low complexity" evidence="1">
    <location>
        <begin position="172"/>
        <end position="204"/>
    </location>
</feature>
<keyword evidence="2" id="KW-1133">Transmembrane helix</keyword>
<dbReference type="Gene3D" id="2.60.40.1120">
    <property type="entry name" value="Carboxypeptidase-like, regulatory domain"/>
    <property type="match status" value="2"/>
</dbReference>
<feature type="transmembrane region" description="Helical" evidence="2">
    <location>
        <begin position="574"/>
        <end position="591"/>
    </location>
</feature>
<dbReference type="InterPro" id="IPR008979">
    <property type="entry name" value="Galactose-bd-like_sf"/>
</dbReference>
<evidence type="ECO:0000313" key="4">
    <source>
        <dbReference type="EMBL" id="TSC90621.1"/>
    </source>
</evidence>
<sequence>MKNFKIMLLFFGFLFVFFVFYNPNNKTKGESEIDLSGSIISADPSANKEKVLDGDYCNPSYWTGYTGNYWQIDLGENKTFVTDTSSFTWPGFCSEVPDLIKNEYSTNGSTWNSLITSTSPSVFSCPAAPNQCVGQRYNPVTARYLKFSVSITCDGGQFFNLAALKLFSSDVSPSPSGGTPTPTSSGTPTTSPTTTQTPTTTPTTINGTEIPYDPTKPIEIQDDAMNIELKIPNGGEKWELGKKYEIKWRWTDVMQKISTMALFLSTDNGKKYDHIIKLDLPKDKIDSTTDTGTYEWTIPDDESLITNEAKVLVAAINQENQVLINDSSDENFTIKGDRYAALGTDNYNLPLTLLAILLLLIGSSAVLWPLTLNFLLNSFMTDLLNRLPLLTAPTMGNKKSTGIVYDSQTQSAIQRAVVRIFKTENDKQLESIITNKKGEFSFLVPNGSYFLTVNSTDYDFPSKRHSVLDTESIDSRFRGNDTRDGNDNTFTPGITDGVYSNLYFGQKILIKKDEGVDQRYALNINIPLDKTSAYNIQEKALKFLRIIGNILAKIKWPSIGLGTLLAIFLCWTDFTILHLVILELYLILILYETYRLLAKTRPYGLVIDEDKTAIDLAVVRFNQDKKIQATSISGADGKFTAQVNPGDYSLLTKKIGFDEDERNISIKSARKLEGLDIKLHEY</sequence>
<dbReference type="Pfam" id="PF00754">
    <property type="entry name" value="F5_F8_type_C"/>
    <property type="match status" value="1"/>
</dbReference>
<dbReference type="InterPro" id="IPR000421">
    <property type="entry name" value="FA58C"/>
</dbReference>
<comment type="caution">
    <text evidence="4">The sequence shown here is derived from an EMBL/GenBank/DDBJ whole genome shotgun (WGS) entry which is preliminary data.</text>
</comment>
<evidence type="ECO:0000256" key="2">
    <source>
        <dbReference type="SAM" id="Phobius"/>
    </source>
</evidence>
<keyword evidence="2" id="KW-0472">Membrane</keyword>
<keyword evidence="2" id="KW-0812">Transmembrane</keyword>
<feature type="transmembrane region" description="Helical" evidence="2">
    <location>
        <begin position="351"/>
        <end position="376"/>
    </location>
</feature>
<protein>
    <recommendedName>
        <fullName evidence="3">F5/8 type C domain-containing protein</fullName>
    </recommendedName>
</protein>
<dbReference type="Gene3D" id="2.60.120.260">
    <property type="entry name" value="Galactose-binding domain-like"/>
    <property type="match status" value="1"/>
</dbReference>
<evidence type="ECO:0000259" key="3">
    <source>
        <dbReference type="Pfam" id="PF00754"/>
    </source>
</evidence>
<name>A0A554LCK1_9BACT</name>
<accession>A0A554LCK1</accession>
<dbReference type="EMBL" id="VMGH01000074">
    <property type="protein sequence ID" value="TSC90621.1"/>
    <property type="molecule type" value="Genomic_DNA"/>
</dbReference>
<dbReference type="Proteomes" id="UP000318296">
    <property type="component" value="Unassembled WGS sequence"/>
</dbReference>
<evidence type="ECO:0000313" key="5">
    <source>
        <dbReference type="Proteomes" id="UP000318296"/>
    </source>
</evidence>
<proteinExistence type="predicted"/>
<feature type="region of interest" description="Disordered" evidence="1">
    <location>
        <begin position="172"/>
        <end position="214"/>
    </location>
</feature>
<gene>
    <name evidence="4" type="ORF">CEN92_441</name>
</gene>
<dbReference type="SUPFAM" id="SSF49785">
    <property type="entry name" value="Galactose-binding domain-like"/>
    <property type="match status" value="1"/>
</dbReference>
<evidence type="ECO:0000256" key="1">
    <source>
        <dbReference type="SAM" id="MobiDB-lite"/>
    </source>
</evidence>
<dbReference type="InterPro" id="IPR008969">
    <property type="entry name" value="CarboxyPept-like_regulatory"/>
</dbReference>
<dbReference type="SUPFAM" id="SSF49464">
    <property type="entry name" value="Carboxypeptidase regulatory domain-like"/>
    <property type="match status" value="2"/>
</dbReference>